<dbReference type="NCBIfam" id="TIGR02983">
    <property type="entry name" value="SigE-fam_strep"/>
    <property type="match status" value="1"/>
</dbReference>
<dbReference type="PANTHER" id="PTHR43133">
    <property type="entry name" value="RNA POLYMERASE ECF-TYPE SIGMA FACTO"/>
    <property type="match status" value="1"/>
</dbReference>
<keyword evidence="3" id="KW-0731">Sigma factor</keyword>
<evidence type="ECO:0000313" key="8">
    <source>
        <dbReference type="EMBL" id="OIK01587.1"/>
    </source>
</evidence>
<evidence type="ECO:0000256" key="5">
    <source>
        <dbReference type="ARBA" id="ARBA00023163"/>
    </source>
</evidence>
<dbReference type="GO" id="GO:0016987">
    <property type="term" value="F:sigma factor activity"/>
    <property type="evidence" value="ECO:0007669"/>
    <property type="project" value="UniProtKB-KW"/>
</dbReference>
<accession>A0A1S2Q7B3</accession>
<comment type="similarity">
    <text evidence="1">Belongs to the sigma-70 factor family. ECF subfamily.</text>
</comment>
<keyword evidence="4" id="KW-0238">DNA-binding</keyword>
<feature type="domain" description="RNA polymerase sigma-70 region 2" evidence="6">
    <location>
        <begin position="14"/>
        <end position="80"/>
    </location>
</feature>
<dbReference type="Pfam" id="PF08281">
    <property type="entry name" value="Sigma70_r4_2"/>
    <property type="match status" value="1"/>
</dbReference>
<feature type="domain" description="RNA polymerase sigma factor 70 region 4 type 2" evidence="7">
    <location>
        <begin position="102"/>
        <end position="153"/>
    </location>
</feature>
<keyword evidence="5" id="KW-0804">Transcription</keyword>
<dbReference type="CDD" id="cd06171">
    <property type="entry name" value="Sigma70_r4"/>
    <property type="match status" value="1"/>
</dbReference>
<dbReference type="InterPro" id="IPR014325">
    <property type="entry name" value="RNA_pol_sigma-E_actinobac"/>
</dbReference>
<dbReference type="GO" id="GO:0006352">
    <property type="term" value="P:DNA-templated transcription initiation"/>
    <property type="evidence" value="ECO:0007669"/>
    <property type="project" value="InterPro"/>
</dbReference>
<dbReference type="Gene3D" id="1.10.10.10">
    <property type="entry name" value="Winged helix-like DNA-binding domain superfamily/Winged helix DNA-binding domain"/>
    <property type="match status" value="1"/>
</dbReference>
<dbReference type="InterPro" id="IPR013325">
    <property type="entry name" value="RNA_pol_sigma_r2"/>
</dbReference>
<organism evidence="8 9">
    <name type="scientific">Streptomyces colonosanans</name>
    <dbReference type="NCBI Taxonomy" id="1428652"/>
    <lineage>
        <taxon>Bacteria</taxon>
        <taxon>Bacillati</taxon>
        <taxon>Actinomycetota</taxon>
        <taxon>Actinomycetes</taxon>
        <taxon>Kitasatosporales</taxon>
        <taxon>Streptomycetaceae</taxon>
        <taxon>Streptomyces</taxon>
    </lineage>
</organism>
<evidence type="ECO:0008006" key="10">
    <source>
        <dbReference type="Google" id="ProtNLM"/>
    </source>
</evidence>
<dbReference type="OrthoDB" id="3783006at2"/>
<dbReference type="AlphaFoldDB" id="A0A1S2Q7B3"/>
<gene>
    <name evidence="8" type="ORF">BIV24_00760</name>
</gene>
<proteinExistence type="inferred from homology"/>
<name>A0A1S2Q7B3_9ACTN</name>
<evidence type="ECO:0000256" key="1">
    <source>
        <dbReference type="ARBA" id="ARBA00010641"/>
    </source>
</evidence>
<evidence type="ECO:0000256" key="4">
    <source>
        <dbReference type="ARBA" id="ARBA00023125"/>
    </source>
</evidence>
<dbReference type="NCBIfam" id="TIGR02937">
    <property type="entry name" value="sigma70-ECF"/>
    <property type="match status" value="1"/>
</dbReference>
<dbReference type="Pfam" id="PF04542">
    <property type="entry name" value="Sigma70_r2"/>
    <property type="match status" value="1"/>
</dbReference>
<dbReference type="RefSeq" id="WP_071364108.1">
    <property type="nucleotide sequence ID" value="NZ_MLYP01000002.1"/>
</dbReference>
<evidence type="ECO:0000256" key="2">
    <source>
        <dbReference type="ARBA" id="ARBA00023015"/>
    </source>
</evidence>
<evidence type="ECO:0000259" key="7">
    <source>
        <dbReference type="Pfam" id="PF08281"/>
    </source>
</evidence>
<dbReference type="GO" id="GO:0003677">
    <property type="term" value="F:DNA binding"/>
    <property type="evidence" value="ECO:0007669"/>
    <property type="project" value="UniProtKB-KW"/>
</dbReference>
<dbReference type="InterPro" id="IPR014284">
    <property type="entry name" value="RNA_pol_sigma-70_dom"/>
</dbReference>
<dbReference type="InterPro" id="IPR007627">
    <property type="entry name" value="RNA_pol_sigma70_r2"/>
</dbReference>
<comment type="caution">
    <text evidence="8">The sequence shown here is derived from an EMBL/GenBank/DDBJ whole genome shotgun (WGS) entry which is preliminary data.</text>
</comment>
<evidence type="ECO:0000313" key="9">
    <source>
        <dbReference type="Proteomes" id="UP000179935"/>
    </source>
</evidence>
<reference evidence="8 9" key="1">
    <citation type="submission" date="2016-10" db="EMBL/GenBank/DDBJ databases">
        <title>Genome sequence of Streptomyces sp. MUSC 93.</title>
        <authorList>
            <person name="Lee L.-H."/>
            <person name="Ser H.-L."/>
            <person name="Law J.W.-F."/>
        </authorList>
    </citation>
    <scope>NUCLEOTIDE SEQUENCE [LARGE SCALE GENOMIC DNA]</scope>
    <source>
        <strain evidence="8 9">MUSC 93</strain>
    </source>
</reference>
<sequence>MRSADLEEFRGFAEDRLPHLRRTAYLMCGDWHHAEDITQTALTKLYAVWGRRHRIDNLEAYAHRVLTRACIDHTRRRWRREDPTSALPDRAGPGADPALGLQVRAALAVLPPRQRAVVVLRFWADLDIKATAKALGCTVGTVKTHSSRALTRLRELLGESDPFNELSVAPAPLKEML</sequence>
<dbReference type="InterPro" id="IPR013324">
    <property type="entry name" value="RNA_pol_sigma_r3/r4-like"/>
</dbReference>
<dbReference type="Gene3D" id="1.10.1740.10">
    <property type="match status" value="1"/>
</dbReference>
<dbReference type="EMBL" id="MLYP01000002">
    <property type="protein sequence ID" value="OIK01587.1"/>
    <property type="molecule type" value="Genomic_DNA"/>
</dbReference>
<dbReference type="InterPro" id="IPR039425">
    <property type="entry name" value="RNA_pol_sigma-70-like"/>
</dbReference>
<dbReference type="SUPFAM" id="SSF88946">
    <property type="entry name" value="Sigma2 domain of RNA polymerase sigma factors"/>
    <property type="match status" value="1"/>
</dbReference>
<evidence type="ECO:0000256" key="3">
    <source>
        <dbReference type="ARBA" id="ARBA00023082"/>
    </source>
</evidence>
<dbReference type="Proteomes" id="UP000179935">
    <property type="component" value="Unassembled WGS sequence"/>
</dbReference>
<dbReference type="PANTHER" id="PTHR43133:SF50">
    <property type="entry name" value="ECF RNA POLYMERASE SIGMA FACTOR SIGM"/>
    <property type="match status" value="1"/>
</dbReference>
<protein>
    <recommendedName>
        <fullName evidence="10">RNA polymerase subunit sigma-24</fullName>
    </recommendedName>
</protein>
<dbReference type="SUPFAM" id="SSF88659">
    <property type="entry name" value="Sigma3 and sigma4 domains of RNA polymerase sigma factors"/>
    <property type="match status" value="1"/>
</dbReference>
<keyword evidence="9" id="KW-1185">Reference proteome</keyword>
<dbReference type="InterPro" id="IPR013249">
    <property type="entry name" value="RNA_pol_sigma70_r4_t2"/>
</dbReference>
<dbReference type="InterPro" id="IPR036388">
    <property type="entry name" value="WH-like_DNA-bd_sf"/>
</dbReference>
<dbReference type="STRING" id="1428652.BIV24_00760"/>
<keyword evidence="2" id="KW-0805">Transcription regulation</keyword>
<evidence type="ECO:0000259" key="6">
    <source>
        <dbReference type="Pfam" id="PF04542"/>
    </source>
</evidence>